<gene>
    <name evidence="1" type="ORF">D0894_23790</name>
</gene>
<dbReference type="Proteomes" id="UP000265875">
    <property type="component" value="Unassembled WGS sequence"/>
</dbReference>
<name>A0A399LZL0_9PSED</name>
<proteinExistence type="predicted"/>
<evidence type="ECO:0000313" key="1">
    <source>
        <dbReference type="EMBL" id="RII74882.1"/>
    </source>
</evidence>
<protein>
    <submittedName>
        <fullName evidence="1">Uncharacterized protein</fullName>
    </submittedName>
</protein>
<organism evidence="1 2">
    <name type="scientific">Pseudomonas monteilii</name>
    <dbReference type="NCBI Taxonomy" id="76759"/>
    <lineage>
        <taxon>Bacteria</taxon>
        <taxon>Pseudomonadati</taxon>
        <taxon>Pseudomonadota</taxon>
        <taxon>Gammaproteobacteria</taxon>
        <taxon>Pseudomonadales</taxon>
        <taxon>Pseudomonadaceae</taxon>
        <taxon>Pseudomonas</taxon>
    </lineage>
</organism>
<comment type="caution">
    <text evidence="1">The sequence shown here is derived from an EMBL/GenBank/DDBJ whole genome shotgun (WGS) entry which is preliminary data.</text>
</comment>
<dbReference type="EMBL" id="QWLL01000054">
    <property type="protein sequence ID" value="RII74882.1"/>
    <property type="molecule type" value="Genomic_DNA"/>
</dbReference>
<reference evidence="1 2" key="1">
    <citation type="submission" date="2018-08" db="EMBL/GenBank/DDBJ databases">
        <title>Draft genome sequence of the cyanotroph, Pseudomonas monteilii BCN3.</title>
        <authorList>
            <person name="Jones L.B."/>
            <person name="Kunz D.A."/>
        </authorList>
    </citation>
    <scope>NUCLEOTIDE SEQUENCE [LARGE SCALE GENOMIC DNA]</scope>
    <source>
        <strain evidence="1 2">BCN3</strain>
    </source>
</reference>
<dbReference type="AlphaFoldDB" id="A0A399LZL0"/>
<sequence>MFLCGSGLSDMAVGMSICPAKLYDKINKVDKYAKYKLSQCQFAAILQKLIDYARDWQQEKTAKNIFMV</sequence>
<accession>A0A399LZL0</accession>
<evidence type="ECO:0000313" key="2">
    <source>
        <dbReference type="Proteomes" id="UP000265875"/>
    </source>
</evidence>